<dbReference type="EMBL" id="PEUM01000017">
    <property type="protein sequence ID" value="PIV25625.1"/>
    <property type="molecule type" value="Genomic_DNA"/>
</dbReference>
<feature type="coiled-coil region" evidence="1">
    <location>
        <begin position="167"/>
        <end position="194"/>
    </location>
</feature>
<sequence length="287" mass="33394">MENFEKQFNQPKPPEEAKNPEPKQEVPSVSESPQSPPENLNKSTESPTENQKKVEGQEKNLKLEEIRHDVESISDRLGKPIEEGIKETVVMFKANELPTSDSCEGHIERGLPVPYVEVSPSNEPEERFVGQNEAFEKVAKKYNITPEEAKTSKIDEAYWEAMKECSQNEETEEYQKWNKENEKLLANSHNLLEEFYKERQVEPDEKLEIDEGVGNFRIHNGGEDYQPIIENGGEFSEEEKKARAEKLEKYRPEMKEFTTFLKEKYFNKGNLSERESESKDLKTMRKL</sequence>
<dbReference type="AlphaFoldDB" id="A0A2M7CJ22"/>
<dbReference type="Proteomes" id="UP000229966">
    <property type="component" value="Unassembled WGS sequence"/>
</dbReference>
<feature type="region of interest" description="Disordered" evidence="2">
    <location>
        <begin position="1"/>
        <end position="69"/>
    </location>
</feature>
<evidence type="ECO:0000256" key="2">
    <source>
        <dbReference type="SAM" id="MobiDB-lite"/>
    </source>
</evidence>
<keyword evidence="1" id="KW-0175">Coiled coil</keyword>
<feature type="compositionally biased region" description="Basic and acidic residues" evidence="2">
    <location>
        <begin position="50"/>
        <end position="69"/>
    </location>
</feature>
<feature type="compositionally biased region" description="Basic and acidic residues" evidence="2">
    <location>
        <begin position="13"/>
        <end position="24"/>
    </location>
</feature>
<evidence type="ECO:0000313" key="3">
    <source>
        <dbReference type="EMBL" id="PIV25625.1"/>
    </source>
</evidence>
<accession>A0A2M7CJ22</accession>
<gene>
    <name evidence="3" type="ORF">COS38_00615</name>
</gene>
<comment type="caution">
    <text evidence="3">The sequence shown here is derived from an EMBL/GenBank/DDBJ whole genome shotgun (WGS) entry which is preliminary data.</text>
</comment>
<proteinExistence type="predicted"/>
<protein>
    <submittedName>
        <fullName evidence="3">Uncharacterized protein</fullName>
    </submittedName>
</protein>
<evidence type="ECO:0000313" key="4">
    <source>
        <dbReference type="Proteomes" id="UP000229966"/>
    </source>
</evidence>
<evidence type="ECO:0000256" key="1">
    <source>
        <dbReference type="SAM" id="Coils"/>
    </source>
</evidence>
<reference evidence="4" key="1">
    <citation type="submission" date="2017-09" db="EMBL/GenBank/DDBJ databases">
        <title>Depth-based differentiation of microbial function through sediment-hosted aquifers and enrichment of novel symbionts in the deep terrestrial subsurface.</title>
        <authorList>
            <person name="Probst A.J."/>
            <person name="Ladd B."/>
            <person name="Jarett J.K."/>
            <person name="Geller-Mcgrath D.E."/>
            <person name="Sieber C.M.K."/>
            <person name="Emerson J.B."/>
            <person name="Anantharaman K."/>
            <person name="Thomas B.C."/>
            <person name="Malmstrom R."/>
            <person name="Stieglmeier M."/>
            <person name="Klingl A."/>
            <person name="Woyke T."/>
            <person name="Ryan C.M."/>
            <person name="Banfield J.F."/>
        </authorList>
    </citation>
    <scope>NUCLEOTIDE SEQUENCE [LARGE SCALE GENOMIC DNA]</scope>
</reference>
<organism evidence="3 4">
    <name type="scientific">Candidatus Berkelbacteria bacterium CG03_land_8_20_14_0_80_40_36</name>
    <dbReference type="NCBI Taxonomy" id="1974509"/>
    <lineage>
        <taxon>Bacteria</taxon>
        <taxon>Candidatus Berkelbacteria</taxon>
    </lineage>
</organism>
<feature type="compositionally biased region" description="Polar residues" evidence="2">
    <location>
        <begin position="40"/>
        <end position="49"/>
    </location>
</feature>
<name>A0A2M7CJ22_9BACT</name>